<organism evidence="1">
    <name type="scientific">Catovirus CTV1</name>
    <dbReference type="NCBI Taxonomy" id="1977631"/>
    <lineage>
        <taxon>Viruses</taxon>
        <taxon>Varidnaviria</taxon>
        <taxon>Bamfordvirae</taxon>
        <taxon>Nucleocytoviricota</taxon>
        <taxon>Megaviricetes</taxon>
        <taxon>Imitervirales</taxon>
        <taxon>Mimiviridae</taxon>
        <taxon>Klosneuvirinae</taxon>
        <taxon>Catovirus</taxon>
    </lineage>
</organism>
<gene>
    <name evidence="1" type="ORF">Catovirus_1_503</name>
</gene>
<reference evidence="1" key="1">
    <citation type="journal article" date="2017" name="Science">
        <title>Giant viruses with an expanded complement of translation system components.</title>
        <authorList>
            <person name="Schulz F."/>
            <person name="Yutin N."/>
            <person name="Ivanova N.N."/>
            <person name="Ortega D.R."/>
            <person name="Lee T.K."/>
            <person name="Vierheilig J."/>
            <person name="Daims H."/>
            <person name="Horn M."/>
            <person name="Wagner M."/>
            <person name="Jensen G.J."/>
            <person name="Kyrpides N.C."/>
            <person name="Koonin E.V."/>
            <person name="Woyke T."/>
        </authorList>
    </citation>
    <scope>NUCLEOTIDE SEQUENCE</scope>
    <source>
        <strain evidence="1">CTV1</strain>
    </source>
</reference>
<protein>
    <submittedName>
        <fullName evidence="1">Uncharacterized protein</fullName>
    </submittedName>
</protein>
<proteinExistence type="predicted"/>
<accession>A0A1V0S9T3</accession>
<sequence>MRINEKYRVFPENITDFFPKCGRVYSVTTEHENSITIRCENYIIVVYACGKDHSFSYFSQCDTINNIVGKTITDISVNPKYIEYIAKKFDHKKTYSMKITTKDNCIVDLLLINQCDEDYVSGYISVEFYNYENIKNKKQNKIAKK</sequence>
<dbReference type="EMBL" id="KY684083">
    <property type="protein sequence ID" value="ARF08453.1"/>
    <property type="molecule type" value="Genomic_DNA"/>
</dbReference>
<evidence type="ECO:0000313" key="1">
    <source>
        <dbReference type="EMBL" id="ARF08453.1"/>
    </source>
</evidence>
<name>A0A1V0S9T3_9VIRU</name>